<dbReference type="Pfam" id="PF14089">
    <property type="entry name" value="KbaA"/>
    <property type="match status" value="1"/>
</dbReference>
<gene>
    <name evidence="2" type="ORF">J2S11_002009</name>
</gene>
<evidence type="ECO:0000313" key="3">
    <source>
        <dbReference type="Proteomes" id="UP001235840"/>
    </source>
</evidence>
<feature type="transmembrane region" description="Helical" evidence="1">
    <location>
        <begin position="135"/>
        <end position="156"/>
    </location>
</feature>
<keyword evidence="1" id="KW-0812">Transmembrane</keyword>
<keyword evidence="3" id="KW-1185">Reference proteome</keyword>
<evidence type="ECO:0000313" key="2">
    <source>
        <dbReference type="EMBL" id="MDQ0166108.1"/>
    </source>
</evidence>
<dbReference type="EMBL" id="JAUSTY010000007">
    <property type="protein sequence ID" value="MDQ0166108.1"/>
    <property type="molecule type" value="Genomic_DNA"/>
</dbReference>
<accession>A0ABT9VYN4</accession>
<feature type="transmembrane region" description="Helical" evidence="1">
    <location>
        <begin position="106"/>
        <end position="126"/>
    </location>
</feature>
<comment type="caution">
    <text evidence="2">The sequence shown here is derived from an EMBL/GenBank/DDBJ whole genome shotgun (WGS) entry which is preliminary data.</text>
</comment>
<dbReference type="SMART" id="SM01251">
    <property type="entry name" value="KbaA"/>
    <property type="match status" value="1"/>
</dbReference>
<feature type="transmembrane region" description="Helical" evidence="1">
    <location>
        <begin position="75"/>
        <end position="94"/>
    </location>
</feature>
<organism evidence="2 3">
    <name type="scientific">Caldalkalibacillus horti</name>
    <dbReference type="NCBI Taxonomy" id="77523"/>
    <lineage>
        <taxon>Bacteria</taxon>
        <taxon>Bacillati</taxon>
        <taxon>Bacillota</taxon>
        <taxon>Bacilli</taxon>
        <taxon>Bacillales</taxon>
        <taxon>Bacillaceae</taxon>
        <taxon>Caldalkalibacillus</taxon>
    </lineage>
</organism>
<feature type="transmembrane region" description="Helical" evidence="1">
    <location>
        <begin position="162"/>
        <end position="181"/>
    </location>
</feature>
<feature type="transmembrane region" description="Helical" evidence="1">
    <location>
        <begin position="35"/>
        <end position="63"/>
    </location>
</feature>
<dbReference type="Proteomes" id="UP001235840">
    <property type="component" value="Unassembled WGS sequence"/>
</dbReference>
<evidence type="ECO:0000256" key="1">
    <source>
        <dbReference type="SAM" id="Phobius"/>
    </source>
</evidence>
<keyword evidence="1" id="KW-1133">Transmembrane helix</keyword>
<name>A0ABT9VYN4_9BACI</name>
<keyword evidence="1" id="KW-0472">Membrane</keyword>
<protein>
    <submittedName>
        <fullName evidence="2">KinB signaling pathway activation protein</fullName>
    </submittedName>
</protein>
<dbReference type="InterPro" id="IPR024164">
    <property type="entry name" value="KinB-signalling_activ"/>
</dbReference>
<proteinExistence type="predicted"/>
<reference evidence="2 3" key="1">
    <citation type="submission" date="2023-07" db="EMBL/GenBank/DDBJ databases">
        <title>Genomic Encyclopedia of Type Strains, Phase IV (KMG-IV): sequencing the most valuable type-strain genomes for metagenomic binning, comparative biology and taxonomic classification.</title>
        <authorList>
            <person name="Goeker M."/>
        </authorList>
    </citation>
    <scope>NUCLEOTIDE SEQUENCE [LARGE SCALE GENOMIC DNA]</scope>
    <source>
        <strain evidence="2 3">DSM 12751</strain>
    </source>
</reference>
<sequence>MFLTTLLLGGITILATGLAIGWGDMTGGGDQASELVAAIIWMFIVGLLFSMISQMGFFAYLLVHRLGLGVFKPKLWTWIQVLLIAFVLFDLVYFRYIAFGTELDTWTQFTTLPIILLIVGLIAAFIKAKLTNSKAFIPALFFLTVVTTVEAVPAIIQNDQNWTTMMTTTILVCNLYQLLILQRLTKPIEQKA</sequence>
<dbReference type="PIRSF" id="PIRSF029886">
    <property type="entry name" value="KBAA"/>
    <property type="match status" value="1"/>
</dbReference>